<reference evidence="1 2" key="2">
    <citation type="submission" date="2019-09" db="EMBL/GenBank/DDBJ databases">
        <authorList>
            <person name="Jin C."/>
        </authorList>
    </citation>
    <scope>NUCLEOTIDE SEQUENCE [LARGE SCALE GENOMIC DNA]</scope>
    <source>
        <strain evidence="1 2">AN110305</strain>
    </source>
</reference>
<protein>
    <submittedName>
        <fullName evidence="1">Uncharacterized protein</fullName>
    </submittedName>
</protein>
<keyword evidence="2" id="KW-1185">Reference proteome</keyword>
<evidence type="ECO:0000313" key="1">
    <source>
        <dbReference type="EMBL" id="KAA2253086.1"/>
    </source>
</evidence>
<dbReference type="OrthoDB" id="9777844at2"/>
<gene>
    <name evidence="1" type="ORF">F0L68_33590</name>
</gene>
<name>A0A5B2WRE8_9PSEU</name>
<dbReference type="AlphaFoldDB" id="A0A5B2WRE8"/>
<reference evidence="1 2" key="1">
    <citation type="submission" date="2019-09" db="EMBL/GenBank/DDBJ databases">
        <title>Goodfellowia gen. nov., a new genus of the Pseudonocardineae related to Actinoalloteichus, containing Goodfellowia coeruleoviolacea gen. nov., comb. nov. gen. nov., comb. nov.</title>
        <authorList>
            <person name="Labeda D."/>
        </authorList>
    </citation>
    <scope>NUCLEOTIDE SEQUENCE [LARGE SCALE GENOMIC DNA]</scope>
    <source>
        <strain evidence="1 2">AN110305</strain>
    </source>
</reference>
<organism evidence="1 2">
    <name type="scientific">Solihabitans fulvus</name>
    <dbReference type="NCBI Taxonomy" id="1892852"/>
    <lineage>
        <taxon>Bacteria</taxon>
        <taxon>Bacillati</taxon>
        <taxon>Actinomycetota</taxon>
        <taxon>Actinomycetes</taxon>
        <taxon>Pseudonocardiales</taxon>
        <taxon>Pseudonocardiaceae</taxon>
        <taxon>Solihabitans</taxon>
    </lineage>
</organism>
<sequence>MTDTTSEALAGTPLPTRYDGDDLRALGTRLDQVIALTRLIVTGRLGDPGVDDVVRHDEIQRVLDSRRN</sequence>
<accession>A0A5B2WRE8</accession>
<dbReference type="EMBL" id="VUOB01000068">
    <property type="protein sequence ID" value="KAA2253086.1"/>
    <property type="molecule type" value="Genomic_DNA"/>
</dbReference>
<dbReference type="RefSeq" id="WP_149853914.1">
    <property type="nucleotide sequence ID" value="NZ_VUOB01000068.1"/>
</dbReference>
<proteinExistence type="predicted"/>
<dbReference type="Proteomes" id="UP000323454">
    <property type="component" value="Unassembled WGS sequence"/>
</dbReference>
<evidence type="ECO:0000313" key="2">
    <source>
        <dbReference type="Proteomes" id="UP000323454"/>
    </source>
</evidence>
<comment type="caution">
    <text evidence="1">The sequence shown here is derived from an EMBL/GenBank/DDBJ whole genome shotgun (WGS) entry which is preliminary data.</text>
</comment>